<dbReference type="OrthoDB" id="1645442at2"/>
<name>A0A2T0T6S5_9PSEU</name>
<dbReference type="Proteomes" id="UP000239494">
    <property type="component" value="Unassembled WGS sequence"/>
</dbReference>
<proteinExistence type="predicted"/>
<dbReference type="PANTHER" id="PTHR35908">
    <property type="entry name" value="HYPOTHETICAL FUSION PROTEIN"/>
    <property type="match status" value="1"/>
</dbReference>
<evidence type="ECO:0000313" key="2">
    <source>
        <dbReference type="EMBL" id="PRY41369.1"/>
    </source>
</evidence>
<dbReference type="Gene3D" id="3.10.180.10">
    <property type="entry name" value="2,3-Dihydroxybiphenyl 1,2-Dioxygenase, domain 1"/>
    <property type="match status" value="1"/>
</dbReference>
<accession>A0A2T0T6S5</accession>
<sequence length="119" mass="12529">MSALAQLSTVVLDCSDPGPLAEFYRAITGWEVTSGDADCVYLGGDGVQLALVRVEGHRPPSWPGPDKQAHLDFHVADVDEAVGRLLALGATKPGFQPGDGQWVVLADPQGHLLCLSPRG</sequence>
<dbReference type="InterPro" id="IPR041581">
    <property type="entry name" value="Glyoxalase_6"/>
</dbReference>
<dbReference type="AlphaFoldDB" id="A0A2T0T6S5"/>
<evidence type="ECO:0000313" key="3">
    <source>
        <dbReference type="Proteomes" id="UP000239494"/>
    </source>
</evidence>
<organism evidence="2 3">
    <name type="scientific">Umezawaea tangerina</name>
    <dbReference type="NCBI Taxonomy" id="84725"/>
    <lineage>
        <taxon>Bacteria</taxon>
        <taxon>Bacillati</taxon>
        <taxon>Actinomycetota</taxon>
        <taxon>Actinomycetes</taxon>
        <taxon>Pseudonocardiales</taxon>
        <taxon>Pseudonocardiaceae</taxon>
        <taxon>Umezawaea</taxon>
    </lineage>
</organism>
<reference evidence="2 3" key="1">
    <citation type="submission" date="2018-03" db="EMBL/GenBank/DDBJ databases">
        <title>Genomic Encyclopedia of Archaeal and Bacterial Type Strains, Phase II (KMG-II): from individual species to whole genera.</title>
        <authorList>
            <person name="Goeker M."/>
        </authorList>
    </citation>
    <scope>NUCLEOTIDE SEQUENCE [LARGE SCALE GENOMIC DNA]</scope>
    <source>
        <strain evidence="2 3">DSM 44720</strain>
    </source>
</reference>
<dbReference type="RefSeq" id="WP_106188407.1">
    <property type="nucleotide sequence ID" value="NZ_PVTF01000005.1"/>
</dbReference>
<evidence type="ECO:0000259" key="1">
    <source>
        <dbReference type="PROSITE" id="PS51819"/>
    </source>
</evidence>
<dbReference type="EMBL" id="PVTF01000005">
    <property type="protein sequence ID" value="PRY41369.1"/>
    <property type="molecule type" value="Genomic_DNA"/>
</dbReference>
<dbReference type="InterPro" id="IPR029068">
    <property type="entry name" value="Glyas_Bleomycin-R_OHBP_Dase"/>
</dbReference>
<dbReference type="InterPro" id="IPR037523">
    <property type="entry name" value="VOC_core"/>
</dbReference>
<dbReference type="Pfam" id="PF18029">
    <property type="entry name" value="Glyoxalase_6"/>
    <property type="match status" value="1"/>
</dbReference>
<keyword evidence="3" id="KW-1185">Reference proteome</keyword>
<dbReference type="PROSITE" id="PS51819">
    <property type="entry name" value="VOC"/>
    <property type="match status" value="1"/>
</dbReference>
<feature type="domain" description="VOC" evidence="1">
    <location>
        <begin position="6"/>
        <end position="118"/>
    </location>
</feature>
<comment type="caution">
    <text evidence="2">The sequence shown here is derived from an EMBL/GenBank/DDBJ whole genome shotgun (WGS) entry which is preliminary data.</text>
</comment>
<protein>
    <recommendedName>
        <fullName evidence="1">VOC domain-containing protein</fullName>
    </recommendedName>
</protein>
<dbReference type="SUPFAM" id="SSF54593">
    <property type="entry name" value="Glyoxalase/Bleomycin resistance protein/Dihydroxybiphenyl dioxygenase"/>
    <property type="match status" value="1"/>
</dbReference>
<dbReference type="PANTHER" id="PTHR35908:SF1">
    <property type="entry name" value="CONSERVED PROTEIN"/>
    <property type="match status" value="1"/>
</dbReference>
<gene>
    <name evidence="2" type="ORF">CLV43_105127</name>
</gene>
<dbReference type="CDD" id="cd06587">
    <property type="entry name" value="VOC"/>
    <property type="match status" value="1"/>
</dbReference>